<sequence length="330" mass="35620">MSTLDPALLDEALALVRELTHARASLRDAQDRLAPLRRRWPQADPALVRDEEGSDGSVSFDVLLREPAGTVSVAYSPAPALPWPLRGAIRHSEHHLARVGTRTLLVGEALTALDFLWYDHDVLARLVDTGVLAAELELHPVEVTDDELQAAADAYRRAKGLLDPASTARWLAERGLSAGDFADLVAHTVAVARLRERVVGDRLPAWFARHRSDFDTLVVAWAADAPPPSEPEAALAAVAGAVRAGRAAGVLRTVAAAAAPEVRAATGPVPTVVAGTPVTAVVVAREPAELDDATRPLVERAVFDEWLADRRAATDVEWFWLPRERTARPR</sequence>
<dbReference type="SUPFAM" id="SSF109998">
    <property type="entry name" value="Triger factor/SurA peptide-binding domain-like"/>
    <property type="match status" value="1"/>
</dbReference>
<dbReference type="STRING" id="47853.TK50_13555"/>
<protein>
    <submittedName>
        <fullName evidence="1">Putative peptide maturation system protein</fullName>
    </submittedName>
</protein>
<accession>A0A1C5AUJ1</accession>
<dbReference type="AlphaFoldDB" id="A0A1C5AUJ1"/>
<proteinExistence type="predicted"/>
<dbReference type="InterPro" id="IPR027304">
    <property type="entry name" value="Trigger_fact/SurA_dom_sf"/>
</dbReference>
<dbReference type="EMBL" id="FMCT01000020">
    <property type="protein sequence ID" value="SCF48877.1"/>
    <property type="molecule type" value="Genomic_DNA"/>
</dbReference>
<dbReference type="Proteomes" id="UP000183585">
    <property type="component" value="Unassembled WGS sequence"/>
</dbReference>
<keyword evidence="2" id="KW-1185">Reference proteome</keyword>
<reference evidence="2" key="1">
    <citation type="submission" date="2016-06" db="EMBL/GenBank/DDBJ databases">
        <authorList>
            <person name="Varghese N."/>
            <person name="Submissions Spin"/>
        </authorList>
    </citation>
    <scope>NUCLEOTIDE SEQUENCE [LARGE SCALE GENOMIC DNA]</scope>
    <source>
        <strain evidence="2">DSM 43168</strain>
    </source>
</reference>
<dbReference type="NCBIfam" id="TIGR04500">
    <property type="entry name" value="PpiC_rel_mature"/>
    <property type="match status" value="1"/>
</dbReference>
<organism evidence="1 2">
    <name type="scientific">Micromonospora carbonacea</name>
    <dbReference type="NCBI Taxonomy" id="47853"/>
    <lineage>
        <taxon>Bacteria</taxon>
        <taxon>Bacillati</taxon>
        <taxon>Actinomycetota</taxon>
        <taxon>Actinomycetes</taxon>
        <taxon>Micromonosporales</taxon>
        <taxon>Micromonosporaceae</taxon>
        <taxon>Micromonospora</taxon>
    </lineage>
</organism>
<name>A0A1C5AUJ1_9ACTN</name>
<dbReference type="RefSeq" id="WP_074478864.1">
    <property type="nucleotide sequence ID" value="NZ_FMCT01000020.1"/>
</dbReference>
<dbReference type="InterPro" id="IPR030985">
    <property type="entry name" value="PpiC-rel_mature"/>
</dbReference>
<evidence type="ECO:0000313" key="1">
    <source>
        <dbReference type="EMBL" id="SCF48877.1"/>
    </source>
</evidence>
<evidence type="ECO:0000313" key="2">
    <source>
        <dbReference type="Proteomes" id="UP000183585"/>
    </source>
</evidence>
<gene>
    <name evidence="1" type="ORF">GA0070563_12021</name>
</gene>